<evidence type="ECO:0000313" key="3">
    <source>
        <dbReference type="EMBL" id="KAG5523234.1"/>
    </source>
</evidence>
<dbReference type="PROSITE" id="PS51746">
    <property type="entry name" value="PPM_2"/>
    <property type="match status" value="1"/>
</dbReference>
<dbReference type="InterPro" id="IPR036457">
    <property type="entry name" value="PPM-type-like_dom_sf"/>
</dbReference>
<dbReference type="PANTHER" id="PTHR13832:SF840">
    <property type="entry name" value="PROTEIN PHOSPHATASE 2C 60-RELATED"/>
    <property type="match status" value="1"/>
</dbReference>
<comment type="caution">
    <text evidence="3">The sequence shown here is derived from an EMBL/GenBank/DDBJ whole genome shotgun (WGS) entry which is preliminary data.</text>
</comment>
<dbReference type="SMART" id="SM00332">
    <property type="entry name" value="PP2Cc"/>
    <property type="match status" value="1"/>
</dbReference>
<dbReference type="SUPFAM" id="SSF81606">
    <property type="entry name" value="PP2C-like"/>
    <property type="match status" value="1"/>
</dbReference>
<dbReference type="Pfam" id="PF00481">
    <property type="entry name" value="PP2C"/>
    <property type="match status" value="1"/>
</dbReference>
<keyword evidence="4" id="KW-1185">Reference proteome</keyword>
<protein>
    <recommendedName>
        <fullName evidence="2">PPM-type phosphatase domain-containing protein</fullName>
    </recommendedName>
</protein>
<accession>A0AAV6I972</accession>
<feature type="compositionally biased region" description="Basic and acidic residues" evidence="1">
    <location>
        <begin position="84"/>
        <end position="96"/>
    </location>
</feature>
<evidence type="ECO:0000259" key="2">
    <source>
        <dbReference type="PROSITE" id="PS51746"/>
    </source>
</evidence>
<dbReference type="PANTHER" id="PTHR13832">
    <property type="entry name" value="PROTEIN PHOSPHATASE 2C"/>
    <property type="match status" value="1"/>
</dbReference>
<evidence type="ECO:0000256" key="1">
    <source>
        <dbReference type="SAM" id="MobiDB-lite"/>
    </source>
</evidence>
<reference evidence="3" key="1">
    <citation type="submission" date="2020-08" db="EMBL/GenBank/DDBJ databases">
        <title>Plant Genome Project.</title>
        <authorList>
            <person name="Zhang R.-G."/>
        </authorList>
    </citation>
    <scope>NUCLEOTIDE SEQUENCE</scope>
    <source>
        <strain evidence="3">WSP0</strain>
        <tissue evidence="3">Leaf</tissue>
    </source>
</reference>
<feature type="domain" description="PPM-type phosphatase" evidence="2">
    <location>
        <begin position="3"/>
        <end position="231"/>
    </location>
</feature>
<sequence length="231" mass="25389">MLTVCLNSTSNLYWSDSLYVVCPNGKHPLVAYLAGDLGTSLRQAFLRMDERMCSQSGDRELAIFRGKIEQASNVMEVSPGSPKSNEHNGHADDGSSEKAYNLTRDHKANLAAEKDRILKAGGFVRYGQVNWTLNLSRSIGDMELKRNKSLPADEQIVTANPDLNTVELCNDYEFLVIACDGIWECMSSQQLVDFVRDQLSSRNCLTAAVLQAAVSELDSDSEDDEEGGVAS</sequence>
<feature type="region of interest" description="Disordered" evidence="1">
    <location>
        <begin position="75"/>
        <end position="97"/>
    </location>
</feature>
<gene>
    <name evidence="3" type="ORF">RHGRI_035153</name>
</gene>
<dbReference type="AlphaFoldDB" id="A0AAV6I972"/>
<dbReference type="InterPro" id="IPR001932">
    <property type="entry name" value="PPM-type_phosphatase-like_dom"/>
</dbReference>
<evidence type="ECO:0000313" key="4">
    <source>
        <dbReference type="Proteomes" id="UP000823749"/>
    </source>
</evidence>
<dbReference type="Proteomes" id="UP000823749">
    <property type="component" value="Chromosome 12"/>
</dbReference>
<dbReference type="Gene3D" id="3.60.40.10">
    <property type="entry name" value="PPM-type phosphatase domain"/>
    <property type="match status" value="1"/>
</dbReference>
<dbReference type="GO" id="GO:0004722">
    <property type="term" value="F:protein serine/threonine phosphatase activity"/>
    <property type="evidence" value="ECO:0007669"/>
    <property type="project" value="InterPro"/>
</dbReference>
<dbReference type="InterPro" id="IPR015655">
    <property type="entry name" value="PP2C"/>
</dbReference>
<proteinExistence type="predicted"/>
<dbReference type="EMBL" id="JACTNZ010000012">
    <property type="protein sequence ID" value="KAG5523234.1"/>
    <property type="molecule type" value="Genomic_DNA"/>
</dbReference>
<dbReference type="CDD" id="cd00143">
    <property type="entry name" value="PP2Cc"/>
    <property type="match status" value="1"/>
</dbReference>
<organism evidence="3 4">
    <name type="scientific">Rhododendron griersonianum</name>
    <dbReference type="NCBI Taxonomy" id="479676"/>
    <lineage>
        <taxon>Eukaryota</taxon>
        <taxon>Viridiplantae</taxon>
        <taxon>Streptophyta</taxon>
        <taxon>Embryophyta</taxon>
        <taxon>Tracheophyta</taxon>
        <taxon>Spermatophyta</taxon>
        <taxon>Magnoliopsida</taxon>
        <taxon>eudicotyledons</taxon>
        <taxon>Gunneridae</taxon>
        <taxon>Pentapetalae</taxon>
        <taxon>asterids</taxon>
        <taxon>Ericales</taxon>
        <taxon>Ericaceae</taxon>
        <taxon>Ericoideae</taxon>
        <taxon>Rhodoreae</taxon>
        <taxon>Rhododendron</taxon>
    </lineage>
</organism>
<name>A0AAV6I972_9ERIC</name>